<accession>A0A4Y3L105</accession>
<dbReference type="AlphaFoldDB" id="A0A4Y3L105"/>
<dbReference type="Gene3D" id="3.10.450.50">
    <property type="match status" value="1"/>
</dbReference>
<keyword evidence="2" id="KW-1185">Reference proteome</keyword>
<dbReference type="EMBL" id="BJLR01000041">
    <property type="protein sequence ID" value="GEA90032.1"/>
    <property type="molecule type" value="Genomic_DNA"/>
</dbReference>
<dbReference type="SUPFAM" id="SSF54427">
    <property type="entry name" value="NTF2-like"/>
    <property type="match status" value="1"/>
</dbReference>
<evidence type="ECO:0000313" key="2">
    <source>
        <dbReference type="Proteomes" id="UP000317046"/>
    </source>
</evidence>
<sequence length="129" mass="14470">MRSYRRAMTTIDDEVHEFFDRYAAALLARDEAAVARLYAVPALIVFPGTTIPVTDARQTEQFFASAWEQYAGVDTAEPRIALLARGPASVWADVTWTYGGEPRERFCYQLLRAADAWQIVVLTPLEPTG</sequence>
<gene>
    <name evidence="1" type="ORF">CCE01nite_39810</name>
</gene>
<dbReference type="Proteomes" id="UP000317046">
    <property type="component" value="Unassembled WGS sequence"/>
</dbReference>
<name>A0A4Y3L105_9CELL</name>
<reference evidence="1" key="1">
    <citation type="submission" date="2019-06" db="EMBL/GenBank/DDBJ databases">
        <title>Whole genome shotgun sequence of Cellulomonas cellasea NBRC 3753.</title>
        <authorList>
            <person name="Hosoyama A."/>
            <person name="Uohara A."/>
            <person name="Ohji S."/>
            <person name="Ichikawa N."/>
        </authorList>
    </citation>
    <scope>NUCLEOTIDE SEQUENCE [LARGE SCALE GENOMIC DNA]</scope>
    <source>
        <strain evidence="1">NBRC 3753</strain>
    </source>
</reference>
<evidence type="ECO:0008006" key="3">
    <source>
        <dbReference type="Google" id="ProtNLM"/>
    </source>
</evidence>
<comment type="caution">
    <text evidence="1">The sequence shown here is derived from an EMBL/GenBank/DDBJ whole genome shotgun (WGS) entry which is preliminary data.</text>
</comment>
<organism evidence="1 2">
    <name type="scientific">Cellulomonas cellasea</name>
    <dbReference type="NCBI Taxonomy" id="43670"/>
    <lineage>
        <taxon>Bacteria</taxon>
        <taxon>Bacillati</taxon>
        <taxon>Actinomycetota</taxon>
        <taxon>Actinomycetes</taxon>
        <taxon>Micrococcales</taxon>
        <taxon>Cellulomonadaceae</taxon>
        <taxon>Cellulomonas</taxon>
    </lineage>
</organism>
<proteinExistence type="predicted"/>
<evidence type="ECO:0000313" key="1">
    <source>
        <dbReference type="EMBL" id="GEA90032.1"/>
    </source>
</evidence>
<protein>
    <recommendedName>
        <fullName evidence="3">DUF4440 domain-containing protein</fullName>
    </recommendedName>
</protein>
<dbReference type="InterPro" id="IPR032710">
    <property type="entry name" value="NTF2-like_dom_sf"/>
</dbReference>